<dbReference type="InterPro" id="IPR036412">
    <property type="entry name" value="HAD-like_sf"/>
</dbReference>
<dbReference type="Pfam" id="PF13344">
    <property type="entry name" value="Hydrolase_6"/>
    <property type="match status" value="1"/>
</dbReference>
<dbReference type="Pfam" id="PF13242">
    <property type="entry name" value="Hydrolase_like"/>
    <property type="match status" value="1"/>
</dbReference>
<evidence type="ECO:0000313" key="1">
    <source>
        <dbReference type="EMBL" id="AHB49359.1"/>
    </source>
</evidence>
<reference evidence="1 2" key="1">
    <citation type="journal article" date="2014" name="Genome Announc.">
        <title>Complete Genome Sequence of Hyphomicrobium nitrativorans Strain NL23, a Denitrifying Bacterium Isolated from Biofilm of a Methanol-Fed Denitrification System Treating Seawater at the Montreal Biodome.</title>
        <authorList>
            <person name="Martineau C."/>
            <person name="Villeneuve C."/>
            <person name="Mauffrey F."/>
            <person name="Villemur R."/>
        </authorList>
    </citation>
    <scope>NUCLEOTIDE SEQUENCE [LARGE SCALE GENOMIC DNA]</scope>
    <source>
        <strain evidence="1">NL23</strain>
    </source>
</reference>
<dbReference type="STRING" id="1029756.W911_14715"/>
<dbReference type="GO" id="GO:0016791">
    <property type="term" value="F:phosphatase activity"/>
    <property type="evidence" value="ECO:0007669"/>
    <property type="project" value="TreeGrafter"/>
</dbReference>
<gene>
    <name evidence="1" type="ORF">W911_14715</name>
</gene>
<organism evidence="1 2">
    <name type="scientific">Hyphomicrobium nitrativorans NL23</name>
    <dbReference type="NCBI Taxonomy" id="1029756"/>
    <lineage>
        <taxon>Bacteria</taxon>
        <taxon>Pseudomonadati</taxon>
        <taxon>Pseudomonadota</taxon>
        <taxon>Alphaproteobacteria</taxon>
        <taxon>Hyphomicrobiales</taxon>
        <taxon>Hyphomicrobiaceae</taxon>
        <taxon>Hyphomicrobium</taxon>
    </lineage>
</organism>
<proteinExistence type="predicted"/>
<dbReference type="PATRIC" id="fig|1029756.8.peg.3063"/>
<name>V5SHE7_9HYPH</name>
<dbReference type="GO" id="GO:0005737">
    <property type="term" value="C:cytoplasm"/>
    <property type="evidence" value="ECO:0007669"/>
    <property type="project" value="TreeGrafter"/>
</dbReference>
<dbReference type="RefSeq" id="WP_023788253.1">
    <property type="nucleotide sequence ID" value="NC_022997.1"/>
</dbReference>
<dbReference type="InterPro" id="IPR023214">
    <property type="entry name" value="HAD_sf"/>
</dbReference>
<evidence type="ECO:0000313" key="2">
    <source>
        <dbReference type="Proteomes" id="UP000018542"/>
    </source>
</evidence>
<dbReference type="Gene3D" id="3.40.50.1000">
    <property type="entry name" value="HAD superfamily/HAD-like"/>
    <property type="match status" value="2"/>
</dbReference>
<sequence length="298" mass="31687">MPLSSSLNAPTLPPPILSGAGSLLERYDVLFCDVWGVVHDGIRAYPRATDALIRFRERGGTVILLTNAPVPRPRVEAMLEARHVPPTTYDGIVSSGGIALAHMAEKGYRAVHYIGPRERDAAFFERATARDVSLDIAEAVVCTGLVDDVNETVDDYRALLEAARARGLPFVCANPDLVVEVAGRLYLCAGALADVYEGLGGDVYWAGKPHMTAYETATAAAATLRGADVAREKILVIGDAVRTDIAGGARAGLDALFIAGGIHRDDTMINGEIDSEKLARLFPADAPRAIGAMGHLAW</sequence>
<dbReference type="PANTHER" id="PTHR19288">
    <property type="entry name" value="4-NITROPHENYLPHOSPHATASE-RELATED"/>
    <property type="match status" value="1"/>
</dbReference>
<dbReference type="SUPFAM" id="SSF56784">
    <property type="entry name" value="HAD-like"/>
    <property type="match status" value="1"/>
</dbReference>
<dbReference type="OrthoDB" id="9791073at2"/>
<dbReference type="HOGENOM" id="CLU_043473_2_0_5"/>
<accession>V5SHE7</accession>
<keyword evidence="2" id="KW-1185">Reference proteome</keyword>
<dbReference type="Proteomes" id="UP000018542">
    <property type="component" value="Chromosome"/>
</dbReference>
<dbReference type="EMBL" id="CP006912">
    <property type="protein sequence ID" value="AHB49359.1"/>
    <property type="molecule type" value="Genomic_DNA"/>
</dbReference>
<dbReference type="InterPro" id="IPR006357">
    <property type="entry name" value="HAD-SF_hydro_IIA"/>
</dbReference>
<dbReference type="PANTHER" id="PTHR19288:SF90">
    <property type="entry name" value="OS08G0542600 PROTEIN"/>
    <property type="match status" value="1"/>
</dbReference>
<dbReference type="InterPro" id="IPR006356">
    <property type="entry name" value="HAD-SF_hydro_IIA_hyp3"/>
</dbReference>
<dbReference type="AlphaFoldDB" id="V5SHE7"/>
<dbReference type="NCBIfam" id="TIGR01460">
    <property type="entry name" value="HAD-SF-IIA"/>
    <property type="match status" value="1"/>
</dbReference>
<protein>
    <submittedName>
        <fullName evidence="1">Haloacid dehalogenase</fullName>
    </submittedName>
</protein>
<dbReference type="KEGG" id="hni:W911_14715"/>
<dbReference type="NCBIfam" id="TIGR01459">
    <property type="entry name" value="HAD-SF-IIA-hyp4"/>
    <property type="match status" value="1"/>
</dbReference>